<feature type="non-terminal residue" evidence="2">
    <location>
        <position position="61"/>
    </location>
</feature>
<evidence type="ECO:0000256" key="1">
    <source>
        <dbReference type="SAM" id="MobiDB-lite"/>
    </source>
</evidence>
<feature type="non-terminal residue" evidence="2">
    <location>
        <position position="1"/>
    </location>
</feature>
<proteinExistence type="predicted"/>
<dbReference type="AlphaFoldDB" id="A0AAN9A846"/>
<gene>
    <name evidence="2" type="ORF">SK128_000373</name>
</gene>
<dbReference type="EMBL" id="JAXCGZ010007990">
    <property type="protein sequence ID" value="KAK7078143.1"/>
    <property type="molecule type" value="Genomic_DNA"/>
</dbReference>
<sequence length="61" mass="6535">TVLSNQDQLLNRSTPSIPFTPIKTFSPVISDESALSSMVHKRVDQPNGGAEVDVPSKLATL</sequence>
<evidence type="ECO:0000313" key="2">
    <source>
        <dbReference type="EMBL" id="KAK7078143.1"/>
    </source>
</evidence>
<organism evidence="2 3">
    <name type="scientific">Halocaridina rubra</name>
    <name type="common">Hawaiian red shrimp</name>
    <dbReference type="NCBI Taxonomy" id="373956"/>
    <lineage>
        <taxon>Eukaryota</taxon>
        <taxon>Metazoa</taxon>
        <taxon>Ecdysozoa</taxon>
        <taxon>Arthropoda</taxon>
        <taxon>Crustacea</taxon>
        <taxon>Multicrustacea</taxon>
        <taxon>Malacostraca</taxon>
        <taxon>Eumalacostraca</taxon>
        <taxon>Eucarida</taxon>
        <taxon>Decapoda</taxon>
        <taxon>Pleocyemata</taxon>
        <taxon>Caridea</taxon>
        <taxon>Atyoidea</taxon>
        <taxon>Atyidae</taxon>
        <taxon>Halocaridina</taxon>
    </lineage>
</organism>
<keyword evidence="3" id="KW-1185">Reference proteome</keyword>
<evidence type="ECO:0000313" key="3">
    <source>
        <dbReference type="Proteomes" id="UP001381693"/>
    </source>
</evidence>
<comment type="caution">
    <text evidence="2">The sequence shown here is derived from an EMBL/GenBank/DDBJ whole genome shotgun (WGS) entry which is preliminary data.</text>
</comment>
<name>A0AAN9A846_HALRR</name>
<feature type="region of interest" description="Disordered" evidence="1">
    <location>
        <begin position="42"/>
        <end position="61"/>
    </location>
</feature>
<reference evidence="2 3" key="1">
    <citation type="submission" date="2023-11" db="EMBL/GenBank/DDBJ databases">
        <title>Halocaridina rubra genome assembly.</title>
        <authorList>
            <person name="Smith C."/>
        </authorList>
    </citation>
    <scope>NUCLEOTIDE SEQUENCE [LARGE SCALE GENOMIC DNA]</scope>
    <source>
        <strain evidence="2">EP-1</strain>
        <tissue evidence="2">Whole</tissue>
    </source>
</reference>
<protein>
    <submittedName>
        <fullName evidence="2">Uncharacterized protein</fullName>
    </submittedName>
</protein>
<dbReference type="Proteomes" id="UP001381693">
    <property type="component" value="Unassembled WGS sequence"/>
</dbReference>
<accession>A0AAN9A846</accession>